<name>A0ACA9R6E2_9GLOM</name>
<reference evidence="1" key="1">
    <citation type="submission" date="2021-06" db="EMBL/GenBank/DDBJ databases">
        <authorList>
            <person name="Kallberg Y."/>
            <person name="Tangrot J."/>
            <person name="Rosling A."/>
        </authorList>
    </citation>
    <scope>NUCLEOTIDE SEQUENCE</scope>
    <source>
        <strain evidence="1">MA461A</strain>
    </source>
</reference>
<proteinExistence type="predicted"/>
<sequence length="48" mass="5896">SRGFWSRVTGMRRRCRYYYRCDFVVHCSRLNGVFVNVLRFVALAFLWM</sequence>
<feature type="non-terminal residue" evidence="1">
    <location>
        <position position="1"/>
    </location>
</feature>
<evidence type="ECO:0000313" key="2">
    <source>
        <dbReference type="Proteomes" id="UP000789920"/>
    </source>
</evidence>
<gene>
    <name evidence="1" type="ORF">RPERSI_LOCUS17247</name>
</gene>
<organism evidence="1 2">
    <name type="scientific">Racocetra persica</name>
    <dbReference type="NCBI Taxonomy" id="160502"/>
    <lineage>
        <taxon>Eukaryota</taxon>
        <taxon>Fungi</taxon>
        <taxon>Fungi incertae sedis</taxon>
        <taxon>Mucoromycota</taxon>
        <taxon>Glomeromycotina</taxon>
        <taxon>Glomeromycetes</taxon>
        <taxon>Diversisporales</taxon>
        <taxon>Gigasporaceae</taxon>
        <taxon>Racocetra</taxon>
    </lineage>
</organism>
<dbReference type="EMBL" id="CAJVQC010043950">
    <property type="protein sequence ID" value="CAG8778590.1"/>
    <property type="molecule type" value="Genomic_DNA"/>
</dbReference>
<accession>A0ACA9R6E2</accession>
<protein>
    <submittedName>
        <fullName evidence="1">24704_t:CDS:1</fullName>
    </submittedName>
</protein>
<keyword evidence="2" id="KW-1185">Reference proteome</keyword>
<evidence type="ECO:0000313" key="1">
    <source>
        <dbReference type="EMBL" id="CAG8778590.1"/>
    </source>
</evidence>
<dbReference type="Proteomes" id="UP000789920">
    <property type="component" value="Unassembled WGS sequence"/>
</dbReference>
<comment type="caution">
    <text evidence="1">The sequence shown here is derived from an EMBL/GenBank/DDBJ whole genome shotgun (WGS) entry which is preliminary data.</text>
</comment>